<evidence type="ECO:0000313" key="2">
    <source>
        <dbReference type="Proteomes" id="UP000283374"/>
    </source>
</evidence>
<name>A0A413RK35_9CELL</name>
<comment type="caution">
    <text evidence="1">The sequence shown here is derived from an EMBL/GenBank/DDBJ whole genome shotgun (WGS) entry which is preliminary data.</text>
</comment>
<gene>
    <name evidence="1" type="ORF">D1825_12185</name>
</gene>
<dbReference type="EMBL" id="QWKP01000206">
    <property type="protein sequence ID" value="RHA39259.1"/>
    <property type="molecule type" value="Genomic_DNA"/>
</dbReference>
<dbReference type="OrthoDB" id="5772641at2"/>
<reference evidence="1 2" key="1">
    <citation type="submission" date="2018-08" db="EMBL/GenBank/DDBJ databases">
        <title>Cellulomonas rhizosphaerae sp. nov., a novel actinomycete isolated from soil.</title>
        <authorList>
            <person name="Tian Y."/>
        </authorList>
    </citation>
    <scope>NUCLEOTIDE SEQUENCE [LARGE SCALE GENOMIC DNA]</scope>
    <source>
        <strain evidence="1 2">NEAU-TCZ24</strain>
    </source>
</reference>
<dbReference type="Proteomes" id="UP000283374">
    <property type="component" value="Unassembled WGS sequence"/>
</dbReference>
<sequence>MTTHHIAMATRDGRWWTVTVPSVDGVTQARRLSDVEEMARELVAVTTNVPLDGVVIDVHVKRVGDVDVEADLAAIHADREQAAELERVASERSRRLVRALVAQDVSLRDIGAVLGVSHQRAHQLAGGGRPPA</sequence>
<accession>A0A413RK35</accession>
<proteinExistence type="predicted"/>
<evidence type="ECO:0000313" key="1">
    <source>
        <dbReference type="EMBL" id="RHA39259.1"/>
    </source>
</evidence>
<protein>
    <submittedName>
        <fullName evidence="1">HicB family toxin-antitoxin system</fullName>
    </submittedName>
</protein>
<organism evidence="1 2">
    <name type="scientific">Cellulomonas rhizosphaerae</name>
    <dbReference type="NCBI Taxonomy" id="2293719"/>
    <lineage>
        <taxon>Bacteria</taxon>
        <taxon>Bacillati</taxon>
        <taxon>Actinomycetota</taxon>
        <taxon>Actinomycetes</taxon>
        <taxon>Micrococcales</taxon>
        <taxon>Cellulomonadaceae</taxon>
        <taxon>Cellulomonas</taxon>
    </lineage>
</organism>
<keyword evidence="2" id="KW-1185">Reference proteome</keyword>
<dbReference type="AlphaFoldDB" id="A0A413RK35"/>